<name>A0A1C0TS30_9GAMM</name>
<dbReference type="GO" id="GO:0022900">
    <property type="term" value="P:electron transport chain"/>
    <property type="evidence" value="ECO:0007669"/>
    <property type="project" value="InterPro"/>
</dbReference>
<accession>A0A1C0TS30</accession>
<reference evidence="5" key="1">
    <citation type="submission" date="2016-07" db="EMBL/GenBank/DDBJ databases">
        <authorList>
            <person name="Florea S."/>
            <person name="Webb J.S."/>
            <person name="Jaromczyk J."/>
            <person name="Schardl C.L."/>
        </authorList>
    </citation>
    <scope>NUCLEOTIDE SEQUENCE [LARGE SCALE GENOMIC DNA]</scope>
    <source>
        <strain evidence="5">IPB1</strain>
    </source>
</reference>
<feature type="signal peptide" evidence="3">
    <location>
        <begin position="1"/>
        <end position="17"/>
    </location>
</feature>
<keyword evidence="2 3" id="KW-0732">Signal</keyword>
<feature type="chain" id="PRO_5008646290" description="Cytochrome b562 family protein" evidence="3">
    <location>
        <begin position="18"/>
        <end position="129"/>
    </location>
</feature>
<comment type="similarity">
    <text evidence="1">Belongs to the cytochrome b562 family.</text>
</comment>
<dbReference type="InterPro" id="IPR009155">
    <property type="entry name" value="Cyt_b562"/>
</dbReference>
<evidence type="ECO:0000313" key="4">
    <source>
        <dbReference type="EMBL" id="OCQ22058.1"/>
    </source>
</evidence>
<evidence type="ECO:0000313" key="5">
    <source>
        <dbReference type="Proteomes" id="UP000093366"/>
    </source>
</evidence>
<dbReference type="OrthoDB" id="6119894at2"/>
<evidence type="ECO:0000256" key="2">
    <source>
        <dbReference type="ARBA" id="ARBA00022729"/>
    </source>
</evidence>
<dbReference type="InterPro" id="IPR010980">
    <property type="entry name" value="Cyt_c/b562"/>
</dbReference>
<evidence type="ECO:0000256" key="3">
    <source>
        <dbReference type="SAM" id="SignalP"/>
    </source>
</evidence>
<comment type="caution">
    <text evidence="4">The sequence shown here is derived from an EMBL/GenBank/DDBJ whole genome shotgun (WGS) entry which is preliminary data.</text>
</comment>
<dbReference type="RefSeq" id="WP_065790262.1">
    <property type="nucleotide sequence ID" value="NZ_JAGJED010000002.1"/>
</dbReference>
<dbReference type="AlphaFoldDB" id="A0A1C0TS30"/>
<evidence type="ECO:0008006" key="6">
    <source>
        <dbReference type="Google" id="ProtNLM"/>
    </source>
</evidence>
<dbReference type="Proteomes" id="UP000093366">
    <property type="component" value="Unassembled WGS sequence"/>
</dbReference>
<dbReference type="GO" id="GO:0042597">
    <property type="term" value="C:periplasmic space"/>
    <property type="evidence" value="ECO:0007669"/>
    <property type="project" value="InterPro"/>
</dbReference>
<dbReference type="Pfam" id="PF07361">
    <property type="entry name" value="Cytochrom_B562"/>
    <property type="match status" value="1"/>
</dbReference>
<sequence length="129" mass="14831">MKFIFILALLLSGFAHSDEVQDLNQIMKKMGHEYKLAIKSQAPIEMSVHIDAFIELVELAKKQKFQQDKAIESLKGLDQTIKLAMQAKQLVGDNDLASAKLRLKQIDELRMEYHKLHEPPSVWDLLFGR</sequence>
<dbReference type="GO" id="GO:0009055">
    <property type="term" value="F:electron transfer activity"/>
    <property type="evidence" value="ECO:0007669"/>
    <property type="project" value="InterPro"/>
</dbReference>
<dbReference type="GO" id="GO:0020037">
    <property type="term" value="F:heme binding"/>
    <property type="evidence" value="ECO:0007669"/>
    <property type="project" value="InterPro"/>
</dbReference>
<protein>
    <recommendedName>
        <fullName evidence="6">Cytochrome b562 family protein</fullName>
    </recommendedName>
</protein>
<dbReference type="GO" id="GO:0005506">
    <property type="term" value="F:iron ion binding"/>
    <property type="evidence" value="ECO:0007669"/>
    <property type="project" value="InterPro"/>
</dbReference>
<gene>
    <name evidence="4" type="ORF">A7985_09670</name>
</gene>
<dbReference type="Gene3D" id="1.20.120.10">
    <property type="entry name" value="Cytochrome c/b562"/>
    <property type="match status" value="1"/>
</dbReference>
<organism evidence="4 5">
    <name type="scientific">Pseudoalteromonas luteoviolacea</name>
    <dbReference type="NCBI Taxonomy" id="43657"/>
    <lineage>
        <taxon>Bacteria</taxon>
        <taxon>Pseudomonadati</taxon>
        <taxon>Pseudomonadota</taxon>
        <taxon>Gammaproteobacteria</taxon>
        <taxon>Alteromonadales</taxon>
        <taxon>Pseudoalteromonadaceae</taxon>
        <taxon>Pseudoalteromonas</taxon>
    </lineage>
</organism>
<proteinExistence type="inferred from homology"/>
<dbReference type="SUPFAM" id="SSF47175">
    <property type="entry name" value="Cytochromes"/>
    <property type="match status" value="1"/>
</dbReference>
<evidence type="ECO:0000256" key="1">
    <source>
        <dbReference type="ARBA" id="ARBA00005523"/>
    </source>
</evidence>
<dbReference type="EMBL" id="MAUJ01000002">
    <property type="protein sequence ID" value="OCQ22058.1"/>
    <property type="molecule type" value="Genomic_DNA"/>
</dbReference>